<dbReference type="OrthoDB" id="3176171at2759"/>
<dbReference type="SUPFAM" id="SSF52540">
    <property type="entry name" value="P-loop containing nucleoside triphosphate hydrolases"/>
    <property type="match status" value="1"/>
</dbReference>
<dbReference type="InParanoid" id="A0A1J7I9L6"/>
<name>A0A1J7I9L6_9PEZI</name>
<accession>A0A1J7I9L6</accession>
<dbReference type="EMBL" id="KV875104">
    <property type="protein sequence ID" value="OIW24157.1"/>
    <property type="molecule type" value="Genomic_DNA"/>
</dbReference>
<keyword evidence="3" id="KW-1185">Reference proteome</keyword>
<dbReference type="InterPro" id="IPR027417">
    <property type="entry name" value="P-loop_NTPase"/>
</dbReference>
<evidence type="ECO:0000313" key="2">
    <source>
        <dbReference type="EMBL" id="OIW24157.1"/>
    </source>
</evidence>
<proteinExistence type="predicted"/>
<sequence>MGLHRLFQCWCRACHVAEQCSNGWQCTPPTTSDTVLWSTGTAIDPAAGPPLTAVVLPQRPPDAVTSDPTVTVPATLATSGVQMSLAPLQCTRTGQTAENQPFPGVAQRNTTTPHPRQDTEWMTERGIRAAQKTTIAPATAKSAWSSRPPGLMSTLCEDYSATHAAISMIIIWPIEPINKTVFGLSQCIGATSHSDKRIPFRKSNTTRILSLDQNNGIAVMLPTWRPHVTTISAPQATSTEAAALGASTWGRSNTEVVPT</sequence>
<evidence type="ECO:0000256" key="1">
    <source>
        <dbReference type="SAM" id="MobiDB-lite"/>
    </source>
</evidence>
<reference evidence="2 3" key="1">
    <citation type="submission" date="2016-10" db="EMBL/GenBank/DDBJ databases">
        <title>Draft genome sequence of Coniochaeta ligniaria NRRL30616, a lignocellulolytic fungus for bioabatement of inhibitors in plant biomass hydrolysates.</title>
        <authorList>
            <consortium name="DOE Joint Genome Institute"/>
            <person name="Jimenez D.J."/>
            <person name="Hector R.E."/>
            <person name="Riley R."/>
            <person name="Sun H."/>
            <person name="Grigoriev I.V."/>
            <person name="Van Elsas J.D."/>
            <person name="Nichols N.N."/>
        </authorList>
    </citation>
    <scope>NUCLEOTIDE SEQUENCE [LARGE SCALE GENOMIC DNA]</scope>
    <source>
        <strain evidence="2 3">NRRL 30616</strain>
    </source>
</reference>
<dbReference type="AlphaFoldDB" id="A0A1J7I9L6"/>
<evidence type="ECO:0000313" key="3">
    <source>
        <dbReference type="Proteomes" id="UP000182658"/>
    </source>
</evidence>
<dbReference type="Proteomes" id="UP000182658">
    <property type="component" value="Unassembled WGS sequence"/>
</dbReference>
<gene>
    <name evidence="2" type="ORF">CONLIGDRAFT_685781</name>
</gene>
<organism evidence="2 3">
    <name type="scientific">Coniochaeta ligniaria NRRL 30616</name>
    <dbReference type="NCBI Taxonomy" id="1408157"/>
    <lineage>
        <taxon>Eukaryota</taxon>
        <taxon>Fungi</taxon>
        <taxon>Dikarya</taxon>
        <taxon>Ascomycota</taxon>
        <taxon>Pezizomycotina</taxon>
        <taxon>Sordariomycetes</taxon>
        <taxon>Sordariomycetidae</taxon>
        <taxon>Coniochaetales</taxon>
        <taxon>Coniochaetaceae</taxon>
        <taxon>Coniochaeta</taxon>
    </lineage>
</organism>
<dbReference type="STRING" id="1408157.A0A1J7I9L6"/>
<feature type="region of interest" description="Disordered" evidence="1">
    <location>
        <begin position="95"/>
        <end position="120"/>
    </location>
</feature>
<protein>
    <submittedName>
        <fullName evidence="2">Uncharacterized protein</fullName>
    </submittedName>
</protein>